<dbReference type="EMBL" id="GDHC01016741">
    <property type="protein sequence ID" value="JAQ01888.1"/>
    <property type="molecule type" value="Transcribed_RNA"/>
</dbReference>
<gene>
    <name evidence="2" type="primary">vps45_1</name>
    <name evidence="2" type="ORF">g.96097</name>
</gene>
<dbReference type="InterPro" id="IPR001619">
    <property type="entry name" value="Sec1-like"/>
</dbReference>
<organism evidence="2">
    <name type="scientific">Lygus hesperus</name>
    <name type="common">Western plant bug</name>
    <dbReference type="NCBI Taxonomy" id="30085"/>
    <lineage>
        <taxon>Eukaryota</taxon>
        <taxon>Metazoa</taxon>
        <taxon>Ecdysozoa</taxon>
        <taxon>Arthropoda</taxon>
        <taxon>Hexapoda</taxon>
        <taxon>Insecta</taxon>
        <taxon>Pterygota</taxon>
        <taxon>Neoptera</taxon>
        <taxon>Paraneoptera</taxon>
        <taxon>Hemiptera</taxon>
        <taxon>Heteroptera</taxon>
        <taxon>Panheteroptera</taxon>
        <taxon>Cimicomorpha</taxon>
        <taxon>Miridae</taxon>
        <taxon>Mirini</taxon>
        <taxon>Lygus</taxon>
    </lineage>
</organism>
<name>A0A146L0D4_LYGHE</name>
<dbReference type="InterPro" id="IPR036045">
    <property type="entry name" value="Sec1-like_sf"/>
</dbReference>
<comment type="similarity">
    <text evidence="1">Belongs to the STXBP/unc-18/SEC1 family.</text>
</comment>
<dbReference type="GO" id="GO:0016192">
    <property type="term" value="P:vesicle-mediated transport"/>
    <property type="evidence" value="ECO:0007669"/>
    <property type="project" value="InterPro"/>
</dbReference>
<feature type="non-terminal residue" evidence="2">
    <location>
        <position position="1"/>
    </location>
</feature>
<reference evidence="2" key="1">
    <citation type="journal article" date="2016" name="Gigascience">
        <title>De novo construction of an expanded transcriptome assembly for the western tarnished plant bug, Lygus hesperus.</title>
        <authorList>
            <person name="Tassone E.E."/>
            <person name="Geib S.M."/>
            <person name="Hall B."/>
            <person name="Fabrick J.A."/>
            <person name="Brent C.S."/>
            <person name="Hull J.J."/>
        </authorList>
    </citation>
    <scope>NUCLEOTIDE SEQUENCE</scope>
</reference>
<dbReference type="Gene3D" id="3.40.50.2060">
    <property type="match status" value="1"/>
</dbReference>
<sequence>NNNSSNNKTTSSNSTSGPDFFHTVSQYMDRVVLSDDTMKVLLVDEVTLHIISTSLSQTTLLHKNVFLVDQVTTSRQRNILKNMHCVFFIRPQLSSVEACCAELRLAKYASYTVIFCGPTSPDQLERLAHADVEKLVQRVEEVFCDFDAINHDAFLT</sequence>
<dbReference type="PANTHER" id="PTHR11679">
    <property type="entry name" value="VESICLE PROTEIN SORTING-ASSOCIATED"/>
    <property type="match status" value="1"/>
</dbReference>
<evidence type="ECO:0000313" key="2">
    <source>
        <dbReference type="EMBL" id="JAQ01888.1"/>
    </source>
</evidence>
<proteinExistence type="inferred from homology"/>
<accession>A0A146L0D4</accession>
<evidence type="ECO:0000256" key="1">
    <source>
        <dbReference type="ARBA" id="ARBA00009884"/>
    </source>
</evidence>
<dbReference type="InterPro" id="IPR043154">
    <property type="entry name" value="Sec-1-like_dom1"/>
</dbReference>
<protein>
    <submittedName>
        <fullName evidence="2">Vacuolar protein sorting-associated protein 45</fullName>
    </submittedName>
</protein>
<dbReference type="AlphaFoldDB" id="A0A146L0D4"/>
<dbReference type="Pfam" id="PF00995">
    <property type="entry name" value="Sec1"/>
    <property type="match status" value="1"/>
</dbReference>
<dbReference type="SUPFAM" id="SSF56815">
    <property type="entry name" value="Sec1/munc18-like (SM) proteins"/>
    <property type="match status" value="1"/>
</dbReference>